<evidence type="ECO:0000259" key="1">
    <source>
        <dbReference type="Pfam" id="PF24738"/>
    </source>
</evidence>
<dbReference type="InterPro" id="IPR056106">
    <property type="entry name" value="DUF7689"/>
</dbReference>
<dbReference type="AlphaFoldDB" id="A0AAU8JGT7"/>
<accession>A0AAU8JGT7</accession>
<dbReference type="Pfam" id="PF24738">
    <property type="entry name" value="DUF7689"/>
    <property type="match status" value="1"/>
</dbReference>
<sequence>MATDGRLEPYQEEDFPNLAATGYCITSKRSRLYNCFAWAAGEDDRWWNPLESNNSYYWPDGVPAEMAIAAFIQADQTLGYEPCENADLESGFEKIAIYATPDGEPTHAARQLPNGKWTSKLGRWEDIEHELDGLTSEMYGSVKQILKRPLE</sequence>
<dbReference type="EMBL" id="CP159837">
    <property type="protein sequence ID" value="XCM37933.1"/>
    <property type="molecule type" value="Genomic_DNA"/>
</dbReference>
<evidence type="ECO:0000313" key="2">
    <source>
        <dbReference type="EMBL" id="XCM37933.1"/>
    </source>
</evidence>
<proteinExistence type="predicted"/>
<name>A0AAU8JGT7_9CYAN</name>
<reference evidence="2" key="1">
    <citation type="submission" date="2024-07" db="EMBL/GenBank/DDBJ databases">
        <authorList>
            <person name="Kim Y.J."/>
            <person name="Jeong J.Y."/>
        </authorList>
    </citation>
    <scope>NUCLEOTIDE SEQUENCE</scope>
    <source>
        <strain evidence="2">GIHE-MW2</strain>
    </source>
</reference>
<organism evidence="2">
    <name type="scientific">Planktothricoides raciborskii GIHE-MW2</name>
    <dbReference type="NCBI Taxonomy" id="2792601"/>
    <lineage>
        <taxon>Bacteria</taxon>
        <taxon>Bacillati</taxon>
        <taxon>Cyanobacteriota</taxon>
        <taxon>Cyanophyceae</taxon>
        <taxon>Oscillatoriophycideae</taxon>
        <taxon>Oscillatoriales</taxon>
        <taxon>Oscillatoriaceae</taxon>
        <taxon>Planktothricoides</taxon>
    </lineage>
</organism>
<dbReference type="RefSeq" id="WP_354635655.1">
    <property type="nucleotide sequence ID" value="NZ_CP159837.1"/>
</dbReference>
<feature type="domain" description="DUF7689" evidence="1">
    <location>
        <begin position="25"/>
        <end position="147"/>
    </location>
</feature>
<protein>
    <recommendedName>
        <fullName evidence="1">DUF7689 domain-containing protein</fullName>
    </recommendedName>
</protein>
<gene>
    <name evidence="2" type="ORF">ABWT76_000745</name>
</gene>